<evidence type="ECO:0000256" key="1">
    <source>
        <dbReference type="HAMAP-Rule" id="MF_01539"/>
    </source>
</evidence>
<dbReference type="SUPFAM" id="SSF52374">
    <property type="entry name" value="Nucleotidylyl transferase"/>
    <property type="match status" value="1"/>
</dbReference>
<organism evidence="3 4">
    <name type="scientific">Aminomonas paucivorans DSM 12260</name>
    <dbReference type="NCBI Taxonomy" id="584708"/>
    <lineage>
        <taxon>Bacteria</taxon>
        <taxon>Thermotogati</taxon>
        <taxon>Synergistota</taxon>
        <taxon>Synergistia</taxon>
        <taxon>Synergistales</taxon>
        <taxon>Synergistaceae</taxon>
        <taxon>Aminomonas</taxon>
    </lineage>
</organism>
<sequence length="406" mass="45445">MENPVVGIVAEYNPFHLGHAHHLKATKARLPGAAVVAVLSSHFVQRGEPAFLDKWTRAEMALSEGVDLVLGLPTAFSCHQAGIFAAGALDVLWGTGLVTHLSFGVEDDGEDSMDTIVGILMHEPPGFKQSLRRHLEEGHSFVEARSLALEEWIPGAAARLRRPNNNLALAYRLHARRKGYPFRFLAVPRKGAAYHDPSFTEGLPSATAIRAHWLRGDRAQALEGLPPRSGALLVREADRGRVCGGPLPLWWALLRHILDRSTPEELRESAEMAEGLEHKLLKEARETRDYEQFLQRTVSRRYPRSRIQRLCVHLLLRHDHWFNRATQRLGPSWISVLGANGQGRKLLRRMRQTATLPLFSRFACPPDPYSRGILALEGRASRLWESLVPGGDPEREPRSRPLMTGP</sequence>
<dbReference type="PANTHER" id="PTHR37825:SF1">
    <property type="entry name" value="TRNA(MET) CYTIDINE ACETATE LIGASE"/>
    <property type="match status" value="1"/>
</dbReference>
<dbReference type="EC" id="6.3.4.-" evidence="1"/>
<protein>
    <recommendedName>
        <fullName evidence="1">tRNA(Met) cytidine acetate ligase</fullName>
        <ecNumber evidence="1">6.3.4.-</ecNumber>
    </recommendedName>
</protein>
<dbReference type="RefSeq" id="WP_006300854.1">
    <property type="nucleotide sequence ID" value="NZ_CM001022.1"/>
</dbReference>
<feature type="binding site" evidence="1">
    <location>
        <position position="104"/>
    </location>
    <ligand>
        <name>ATP</name>
        <dbReference type="ChEBI" id="CHEBI:30616"/>
    </ligand>
</feature>
<proteinExistence type="inferred from homology"/>
<keyword evidence="1" id="KW-0694">RNA-binding</keyword>
<keyword evidence="1" id="KW-0067">ATP-binding</keyword>
<feature type="binding site" evidence="1">
    <location>
        <begin position="9"/>
        <end position="22"/>
    </location>
    <ligand>
        <name>ATP</name>
        <dbReference type="ChEBI" id="CHEBI:30616"/>
    </ligand>
</feature>
<gene>
    <name evidence="1" type="primary">tmcAL</name>
    <name evidence="3" type="ORF">Apau_1226</name>
</gene>
<name>E3CYB9_9BACT</name>
<feature type="binding site" evidence="1">
    <location>
        <position position="189"/>
    </location>
    <ligand>
        <name>ATP</name>
        <dbReference type="ChEBI" id="CHEBI:30616"/>
    </ligand>
</feature>
<dbReference type="GO" id="GO:0005737">
    <property type="term" value="C:cytoplasm"/>
    <property type="evidence" value="ECO:0007669"/>
    <property type="project" value="UniProtKB-SubCell"/>
</dbReference>
<evidence type="ECO:0000313" key="3">
    <source>
        <dbReference type="EMBL" id="EFQ23652.1"/>
    </source>
</evidence>
<dbReference type="InterPro" id="IPR008513">
    <property type="entry name" value="tRNA(Met)_cyd_acetate_ligase"/>
</dbReference>
<dbReference type="Pfam" id="PF05636">
    <property type="entry name" value="HIGH_NTase1"/>
    <property type="match status" value="1"/>
</dbReference>
<feature type="binding site" evidence="1">
    <location>
        <position position="164"/>
    </location>
    <ligand>
        <name>ATP</name>
        <dbReference type="ChEBI" id="CHEBI:30616"/>
    </ligand>
</feature>
<dbReference type="PaxDb" id="584708-Apau_1226"/>
<evidence type="ECO:0000256" key="2">
    <source>
        <dbReference type="SAM" id="MobiDB-lite"/>
    </source>
</evidence>
<dbReference type="Proteomes" id="UP000005096">
    <property type="component" value="Chromosome"/>
</dbReference>
<comment type="subcellular location">
    <subcellularLocation>
        <location evidence="1">Cytoplasm</location>
    </subcellularLocation>
</comment>
<comment type="caution">
    <text evidence="1">Lacks conserved residue(s) required for the propagation of feature annotation.</text>
</comment>
<dbReference type="HAMAP" id="MF_01539">
    <property type="entry name" value="TmcAL"/>
    <property type="match status" value="1"/>
</dbReference>
<dbReference type="EMBL" id="CM001022">
    <property type="protein sequence ID" value="EFQ23652.1"/>
    <property type="molecule type" value="Genomic_DNA"/>
</dbReference>
<dbReference type="GO" id="GO:0000049">
    <property type="term" value="F:tRNA binding"/>
    <property type="evidence" value="ECO:0007669"/>
    <property type="project" value="UniProtKB-KW"/>
</dbReference>
<keyword evidence="1" id="KW-0963">Cytoplasm</keyword>
<keyword evidence="4" id="KW-1185">Reference proteome</keyword>
<dbReference type="GO" id="GO:0005524">
    <property type="term" value="F:ATP binding"/>
    <property type="evidence" value="ECO:0007669"/>
    <property type="project" value="UniProtKB-KW"/>
</dbReference>
<dbReference type="OrthoDB" id="9769796at2"/>
<dbReference type="AlphaFoldDB" id="E3CYB9"/>
<comment type="function">
    <text evidence="1">Catalyzes the formation of N(4)-acetylcytidine (ac(4)C) at the wobble position of elongator tRNA(Met), using acetate and ATP as substrates. First activates an acetate ion to form acetyladenylate (Ac-AMP) and then transfers the acetyl group to tRNA to form ac(4)C34.</text>
</comment>
<keyword evidence="1" id="KW-0820">tRNA-binding</keyword>
<dbReference type="eggNOG" id="COG1323">
    <property type="taxonomic scope" value="Bacteria"/>
</dbReference>
<dbReference type="STRING" id="584708.Apau_1226"/>
<keyword evidence="1" id="KW-0819">tRNA processing</keyword>
<keyword evidence="1" id="KW-0436">Ligase</keyword>
<accession>E3CYB9</accession>
<dbReference type="PANTHER" id="PTHR37825">
    <property type="entry name" value="TRNA(MET) CYTIDINE ACETATE LIGASE"/>
    <property type="match status" value="1"/>
</dbReference>
<comment type="similarity">
    <text evidence="1">Belongs to the TmcAL family.</text>
</comment>
<dbReference type="Gene3D" id="3.40.50.620">
    <property type="entry name" value="HUPs"/>
    <property type="match status" value="1"/>
</dbReference>
<evidence type="ECO:0000313" key="4">
    <source>
        <dbReference type="Proteomes" id="UP000005096"/>
    </source>
</evidence>
<dbReference type="GO" id="GO:0006400">
    <property type="term" value="P:tRNA modification"/>
    <property type="evidence" value="ECO:0007669"/>
    <property type="project" value="UniProtKB-UniRule"/>
</dbReference>
<feature type="region of interest" description="Disordered" evidence="2">
    <location>
        <begin position="387"/>
        <end position="406"/>
    </location>
</feature>
<dbReference type="HOGENOM" id="CLU_038915_0_1_0"/>
<comment type="catalytic activity">
    <reaction evidence="1">
        <text>cytidine(34) in elongator tRNA(Met) + acetate + ATP = N(4)-acetylcytidine(34) in elongator tRNA(Met) + AMP + diphosphate</text>
        <dbReference type="Rhea" id="RHEA:58144"/>
        <dbReference type="Rhea" id="RHEA-COMP:10693"/>
        <dbReference type="Rhea" id="RHEA-COMP:10694"/>
        <dbReference type="ChEBI" id="CHEBI:30089"/>
        <dbReference type="ChEBI" id="CHEBI:30616"/>
        <dbReference type="ChEBI" id="CHEBI:33019"/>
        <dbReference type="ChEBI" id="CHEBI:74900"/>
        <dbReference type="ChEBI" id="CHEBI:82748"/>
        <dbReference type="ChEBI" id="CHEBI:456215"/>
    </reaction>
</comment>
<keyword evidence="1" id="KW-0547">Nucleotide-binding</keyword>
<dbReference type="GO" id="GO:0016879">
    <property type="term" value="F:ligase activity, forming carbon-nitrogen bonds"/>
    <property type="evidence" value="ECO:0007669"/>
    <property type="project" value="UniProtKB-UniRule"/>
</dbReference>
<dbReference type="InterPro" id="IPR014729">
    <property type="entry name" value="Rossmann-like_a/b/a_fold"/>
</dbReference>
<reference evidence="3 4" key="1">
    <citation type="journal article" date="2010" name="Stand. Genomic Sci.">
        <title>Non-contiguous finished genome sequence of Aminomonas paucivorans type strain (GLU-3).</title>
        <authorList>
            <person name="Pitluck S."/>
            <person name="Yasawong M."/>
            <person name="Held B."/>
            <person name="Lapidus A."/>
            <person name="Nolan M."/>
            <person name="Copeland A."/>
            <person name="Lucas S."/>
            <person name="Del Rio T.G."/>
            <person name="Tice H."/>
            <person name="Cheng J.F."/>
            <person name="Chertkov O."/>
            <person name="Goodwin L."/>
            <person name="Tapia R."/>
            <person name="Han C."/>
            <person name="Liolios K."/>
            <person name="Ivanova N."/>
            <person name="Mavromatis K."/>
            <person name="Ovchinnikova G."/>
            <person name="Pati A."/>
            <person name="Chen A."/>
            <person name="Palaniappan K."/>
            <person name="Land M."/>
            <person name="Hauser L."/>
            <person name="Chang Y.J."/>
            <person name="Jeffries C.D."/>
            <person name="Pukall R."/>
            <person name="Spring S."/>
            <person name="Rohde M."/>
            <person name="Sikorski J."/>
            <person name="Goker M."/>
            <person name="Woyke T."/>
            <person name="Bristow J."/>
            <person name="Eisen J.A."/>
            <person name="Markowitz V."/>
            <person name="Hugenholtz P."/>
            <person name="Kyrpides N.C."/>
            <person name="Klenk H.P."/>
        </authorList>
    </citation>
    <scope>NUCLEOTIDE SEQUENCE [LARGE SCALE GENOMIC DNA]</scope>
    <source>
        <strain evidence="3 4">DSM 12260</strain>
    </source>
</reference>